<protein>
    <submittedName>
        <fullName evidence="1">Uncharacterized protein</fullName>
    </submittedName>
</protein>
<gene>
    <name evidence="1" type="ORF">FisN_31Lh048</name>
</gene>
<comment type="caution">
    <text evidence="1">The sequence shown here is derived from an EMBL/GenBank/DDBJ whole genome shotgun (WGS) entry which is preliminary data.</text>
</comment>
<dbReference type="EMBL" id="BDSP01000172">
    <property type="protein sequence ID" value="GAX21761.1"/>
    <property type="molecule type" value="Genomic_DNA"/>
</dbReference>
<dbReference type="Proteomes" id="UP000198406">
    <property type="component" value="Unassembled WGS sequence"/>
</dbReference>
<proteinExistence type="predicted"/>
<organism evidence="1 2">
    <name type="scientific">Fistulifera solaris</name>
    <name type="common">Oleaginous diatom</name>
    <dbReference type="NCBI Taxonomy" id="1519565"/>
    <lineage>
        <taxon>Eukaryota</taxon>
        <taxon>Sar</taxon>
        <taxon>Stramenopiles</taxon>
        <taxon>Ochrophyta</taxon>
        <taxon>Bacillariophyta</taxon>
        <taxon>Bacillariophyceae</taxon>
        <taxon>Bacillariophycidae</taxon>
        <taxon>Naviculales</taxon>
        <taxon>Naviculaceae</taxon>
        <taxon>Fistulifera</taxon>
    </lineage>
</organism>
<evidence type="ECO:0000313" key="1">
    <source>
        <dbReference type="EMBL" id="GAX21761.1"/>
    </source>
</evidence>
<reference evidence="1 2" key="1">
    <citation type="journal article" date="2015" name="Plant Cell">
        <title>Oil accumulation by the oleaginous diatom Fistulifera solaris as revealed by the genome and transcriptome.</title>
        <authorList>
            <person name="Tanaka T."/>
            <person name="Maeda Y."/>
            <person name="Veluchamy A."/>
            <person name="Tanaka M."/>
            <person name="Abida H."/>
            <person name="Marechal E."/>
            <person name="Bowler C."/>
            <person name="Muto M."/>
            <person name="Sunaga Y."/>
            <person name="Tanaka M."/>
            <person name="Yoshino T."/>
            <person name="Taniguchi T."/>
            <person name="Fukuda Y."/>
            <person name="Nemoto M."/>
            <person name="Matsumoto M."/>
            <person name="Wong P.S."/>
            <person name="Aburatani S."/>
            <person name="Fujibuchi W."/>
        </authorList>
    </citation>
    <scope>NUCLEOTIDE SEQUENCE [LARGE SCALE GENOMIC DNA]</scope>
    <source>
        <strain evidence="1 2">JPCC DA0580</strain>
    </source>
</reference>
<dbReference type="OrthoDB" id="47118at2759"/>
<dbReference type="AlphaFoldDB" id="A0A1Z5K6P5"/>
<dbReference type="InParanoid" id="A0A1Z5K6P5"/>
<keyword evidence="2" id="KW-1185">Reference proteome</keyword>
<name>A0A1Z5K6P5_FISSO</name>
<accession>A0A1Z5K6P5</accession>
<sequence>MAPLLFELPEDAFAIYNNGVPSLVLPTEQDIYDILHGIEDPMECFPPDAQEAAELEACEAFVETMAMLALLEEAEEQARHHFSHIRKRWEVRRQRGLVGRPKPAHHSVRIKPHHLARCAVQERSLIKALPAGHQKNMTFAPLRVKSTARPQPVMHRPIQQPRK</sequence>
<evidence type="ECO:0000313" key="2">
    <source>
        <dbReference type="Proteomes" id="UP000198406"/>
    </source>
</evidence>